<evidence type="ECO:0000313" key="3">
    <source>
        <dbReference type="Proteomes" id="UP000052023"/>
    </source>
</evidence>
<keyword evidence="3" id="KW-1185">Reference proteome</keyword>
<dbReference type="AlphaFoldDB" id="A0A0R3MMF6"/>
<organism evidence="2 3">
    <name type="scientific">Bradyrhizobium retamae</name>
    <dbReference type="NCBI Taxonomy" id="1300035"/>
    <lineage>
        <taxon>Bacteria</taxon>
        <taxon>Pseudomonadati</taxon>
        <taxon>Pseudomonadota</taxon>
        <taxon>Alphaproteobacteria</taxon>
        <taxon>Hyphomicrobiales</taxon>
        <taxon>Nitrobacteraceae</taxon>
        <taxon>Bradyrhizobium</taxon>
    </lineage>
</organism>
<dbReference type="Proteomes" id="UP000052023">
    <property type="component" value="Unassembled WGS sequence"/>
</dbReference>
<feature type="region of interest" description="Disordered" evidence="1">
    <location>
        <begin position="1"/>
        <end position="44"/>
    </location>
</feature>
<sequence>MSLLVMGRAGAEEAMPRPTPLPPAANESQTSTNAPLPPANTGRDGPVILEGKVVEIFGNRFILDAAGERSLVEPTGDQPMLSASVGDNVRVEGQRFGAVIRAERIFRGTELLLAPGPDAAPTALSPTITPPAAVPPERTGITAILQDLSLTPIGAPVRKKHHTEILARMPDGRTVYVSLDRSDRLWEIEDAEHDKKSAVPRGLTRDDYARLAREAGFKPNGGFDQKRNHVELEVTNRRGERLELHIDLAGTIYKQIWLW</sequence>
<proteinExistence type="predicted"/>
<name>A0A0R3MMF6_9BRAD</name>
<evidence type="ECO:0000256" key="1">
    <source>
        <dbReference type="SAM" id="MobiDB-lite"/>
    </source>
</evidence>
<accession>A0A0R3MMF6</accession>
<protein>
    <submittedName>
        <fullName evidence="2">Uncharacterized protein</fullName>
    </submittedName>
</protein>
<evidence type="ECO:0000313" key="2">
    <source>
        <dbReference type="EMBL" id="KRR18640.1"/>
    </source>
</evidence>
<comment type="caution">
    <text evidence="2">The sequence shown here is derived from an EMBL/GenBank/DDBJ whole genome shotgun (WGS) entry which is preliminary data.</text>
</comment>
<gene>
    <name evidence="2" type="ORF">CQ13_34740</name>
</gene>
<reference evidence="2 3" key="1">
    <citation type="submission" date="2014-03" db="EMBL/GenBank/DDBJ databases">
        <title>Bradyrhizobium valentinum sp. nov., isolated from effective nodules of Lupinus mariae-josephae, a lupine endemic of basic-lime soils in Eastern Spain.</title>
        <authorList>
            <person name="Duran D."/>
            <person name="Rey L."/>
            <person name="Navarro A."/>
            <person name="Busquets A."/>
            <person name="Imperial J."/>
            <person name="Ruiz-Argueso T."/>
        </authorList>
    </citation>
    <scope>NUCLEOTIDE SEQUENCE [LARGE SCALE GENOMIC DNA]</scope>
    <source>
        <strain evidence="2 3">Ro19</strain>
    </source>
</reference>
<dbReference type="EMBL" id="LLYA01000193">
    <property type="protein sequence ID" value="KRR18640.1"/>
    <property type="molecule type" value="Genomic_DNA"/>
</dbReference>